<evidence type="ECO:0000313" key="1">
    <source>
        <dbReference type="EMBL" id="GHO89695.1"/>
    </source>
</evidence>
<proteinExistence type="predicted"/>
<reference evidence="1 2" key="1">
    <citation type="journal article" date="2021" name="Int. J. Syst. Evol. Microbiol.">
        <title>Reticulibacter mediterranei gen. nov., sp. nov., within the new family Reticulibacteraceae fam. nov., and Ktedonospora formicarum gen. nov., sp. nov., Ktedonobacter robiniae sp. nov., Dictyobacter formicarum sp. nov. and Dictyobacter arantiisoli sp. nov., belonging to the class Ktedonobacteria.</title>
        <authorList>
            <person name="Yabe S."/>
            <person name="Zheng Y."/>
            <person name="Wang C.M."/>
            <person name="Sakai Y."/>
            <person name="Abe K."/>
            <person name="Yokota A."/>
            <person name="Donadio S."/>
            <person name="Cavaletti L."/>
            <person name="Monciardini P."/>
        </authorList>
    </citation>
    <scope>NUCLEOTIDE SEQUENCE [LARGE SCALE GENOMIC DNA]</scope>
    <source>
        <strain evidence="1 2">SOSP1-9</strain>
    </source>
</reference>
<keyword evidence="2" id="KW-1185">Reference proteome</keyword>
<name>A0ABQ3VTZ1_9CHLR</name>
<comment type="caution">
    <text evidence="1">The sequence shown here is derived from an EMBL/GenBank/DDBJ whole genome shotgun (WGS) entry which is preliminary data.</text>
</comment>
<protein>
    <submittedName>
        <fullName evidence="1">Uncharacterized protein</fullName>
    </submittedName>
</protein>
<accession>A0ABQ3VTZ1</accession>
<evidence type="ECO:0000313" key="2">
    <source>
        <dbReference type="Proteomes" id="UP000635565"/>
    </source>
</evidence>
<gene>
    <name evidence="1" type="ORF">KSZ_77010</name>
</gene>
<organism evidence="1 2">
    <name type="scientific">Dictyobacter formicarum</name>
    <dbReference type="NCBI Taxonomy" id="2778368"/>
    <lineage>
        <taxon>Bacteria</taxon>
        <taxon>Bacillati</taxon>
        <taxon>Chloroflexota</taxon>
        <taxon>Ktedonobacteria</taxon>
        <taxon>Ktedonobacterales</taxon>
        <taxon>Dictyobacteraceae</taxon>
        <taxon>Dictyobacter</taxon>
    </lineage>
</organism>
<dbReference type="Proteomes" id="UP000635565">
    <property type="component" value="Unassembled WGS sequence"/>
</dbReference>
<dbReference type="EMBL" id="BNJJ01000042">
    <property type="protein sequence ID" value="GHO89695.1"/>
    <property type="molecule type" value="Genomic_DNA"/>
</dbReference>
<sequence>MIQGPGSEQAPGEPGALFLDRRQTRTIEGEDMKNNAGDIKNHLVVSHEEWLSARKALLAREKELTRLDVYRLKRSKLIVLT</sequence>